<sequence>MTSEMDLSTTFIPSLYKPAALLPITRHRRSLLYLIETYPVTIVVGHTGSGKTTQLPQYLDQAGWCADGKAIAVTQPRRVAATTVATRVAEEMRCKVGEEVGYSIRFEDQTSASTRIKFLTDGMLLREALVDPLLSRYSVIMVDEAHERSLSTDVLLGILKKIMKRRPELRIIVSSATLQAEDFLHFFAGEEFKYDADPGELGGKVGRIISLEGRMYPVDTLFLESPAEDYVERAVKTVFDIHLQEDEGDILLFLTGREEIDTAIQLISERAATLHPKAQALQPLPLYSGLTTDQQMYVFEPAPDNTRKVIVSTNIAEASVTIDGIVYVVDCGFAKLRAYSPSTGIETLTVVPISKAAAVQRAGRAGRTKPGKCFRLYTQEAYEHLQDATVPEIQRSNLTPVIMQLKALGIDNIVRFDFLTPPPAELVIRAFELLYSLGAVDAYAKLTKPLGMRMAELAVDPMMGKALLSASSFDCLSEILTIAAMVSLQGAVWVQHEGDRKSSESSRRKFAVEEGDHLTYLNVYQAFITKGKKDSKWCRDNLLNYRSLQRAVSIRAQLKRYLERFGVKADESLSSSSYRQADLSRKPEQIQRCLTTGYFAHAAKMQPDGTFKTVSGGLTLHAHPSSLMFNRKADWVIFHEIIQTVNRKRRISSTESLEMSGHNHNHHDHGGHCHGEHDHSNDITPAVQSLLYTQIQFDAINTLNEDRPRSGAAIVQKSWAERLNDQPELESDADEQLLMHIPFTGQVKVHSLLIYTAPTPSAPKTLKLFKNREDLDFSTASELKPTQTLEIPQPVPGADVFEMPLNRAHWNTTTSITLFFENNWSDGEEDVTKVGYIGFKGQFMALNREPINFIYEAAANPGDHVSITGINEMRGRIMPGQ</sequence>
<dbReference type="InterPro" id="IPR007502">
    <property type="entry name" value="Helicase-assoc_dom"/>
</dbReference>
<dbReference type="STRING" id="573508.A0A1E3BLF7"/>
<accession>A0A1E3BLF7</accession>
<dbReference type="Proteomes" id="UP000094569">
    <property type="component" value="Unassembled WGS sequence"/>
</dbReference>
<dbReference type="Pfam" id="PF00270">
    <property type="entry name" value="DEAD"/>
    <property type="match status" value="1"/>
</dbReference>
<dbReference type="PROSITE" id="PS51532">
    <property type="entry name" value="PITH"/>
    <property type="match status" value="1"/>
</dbReference>
<dbReference type="GO" id="GO:0008380">
    <property type="term" value="P:RNA splicing"/>
    <property type="evidence" value="ECO:0007669"/>
    <property type="project" value="UniProtKB-KW"/>
</dbReference>
<dbReference type="PANTHER" id="PTHR18934:SF136">
    <property type="entry name" value="ATP-DEPENDENT RNA HELICASE DHX35-RELATED"/>
    <property type="match status" value="1"/>
</dbReference>
<dbReference type="Pfam" id="PF04408">
    <property type="entry name" value="WHD_HA2"/>
    <property type="match status" value="1"/>
</dbReference>
<dbReference type="InterPro" id="IPR048333">
    <property type="entry name" value="HA2_WH"/>
</dbReference>
<dbReference type="PANTHER" id="PTHR18934">
    <property type="entry name" value="ATP-DEPENDENT RNA HELICASE"/>
    <property type="match status" value="1"/>
</dbReference>
<feature type="domain" description="Helicase ATP-binding" evidence="9">
    <location>
        <begin position="32"/>
        <end position="196"/>
    </location>
</feature>
<dbReference type="VEuPathDB" id="FungiDB:SI65_02581"/>
<evidence type="ECO:0000259" key="9">
    <source>
        <dbReference type="PROSITE" id="PS51192"/>
    </source>
</evidence>
<dbReference type="InterPro" id="IPR027417">
    <property type="entry name" value="P-loop_NTPase"/>
</dbReference>
<dbReference type="Pfam" id="PF07717">
    <property type="entry name" value="OB_NTP_bind"/>
    <property type="match status" value="1"/>
</dbReference>
<dbReference type="InterPro" id="IPR014001">
    <property type="entry name" value="Helicase_ATP-bd"/>
</dbReference>
<dbReference type="Gene3D" id="1.20.120.1080">
    <property type="match status" value="1"/>
</dbReference>
<evidence type="ECO:0000313" key="13">
    <source>
        <dbReference type="Proteomes" id="UP000094569"/>
    </source>
</evidence>
<dbReference type="GO" id="GO:0006397">
    <property type="term" value="P:mRNA processing"/>
    <property type="evidence" value="ECO:0007669"/>
    <property type="project" value="UniProtKB-KW"/>
</dbReference>
<dbReference type="InterPro" id="IPR010400">
    <property type="entry name" value="PITH_dom"/>
</dbReference>
<dbReference type="EC" id="3.6.4.13" evidence="1"/>
<keyword evidence="2" id="KW-0507">mRNA processing</keyword>
<dbReference type="InterPro" id="IPR008979">
    <property type="entry name" value="Galactose-bd-like_sf"/>
</dbReference>
<dbReference type="InterPro" id="IPR011709">
    <property type="entry name" value="DEAD-box_helicase_OB_fold"/>
</dbReference>
<keyword evidence="5" id="KW-0067">ATP-binding</keyword>
<dbReference type="InterPro" id="IPR002464">
    <property type="entry name" value="DNA/RNA_helicase_DEAH_CS"/>
</dbReference>
<comment type="catalytic activity">
    <reaction evidence="7">
        <text>ATP + H2O = ADP + phosphate + H(+)</text>
        <dbReference type="Rhea" id="RHEA:13065"/>
        <dbReference type="ChEBI" id="CHEBI:15377"/>
        <dbReference type="ChEBI" id="CHEBI:15378"/>
        <dbReference type="ChEBI" id="CHEBI:30616"/>
        <dbReference type="ChEBI" id="CHEBI:43474"/>
        <dbReference type="ChEBI" id="CHEBI:456216"/>
        <dbReference type="EC" id="3.6.4.13"/>
    </reaction>
</comment>
<dbReference type="SUPFAM" id="SSF52540">
    <property type="entry name" value="P-loop containing nucleoside triphosphate hydrolases"/>
    <property type="match status" value="1"/>
</dbReference>
<evidence type="ECO:0000259" key="10">
    <source>
        <dbReference type="PROSITE" id="PS51194"/>
    </source>
</evidence>
<dbReference type="FunFam" id="2.60.120.470:FF:000003">
    <property type="entry name" value="DUF1000 domain protein (AFU_orthologue AFUA_1G09230)"/>
    <property type="match status" value="1"/>
</dbReference>
<dbReference type="InterPro" id="IPR001650">
    <property type="entry name" value="Helicase_C-like"/>
</dbReference>
<dbReference type="InterPro" id="IPR011545">
    <property type="entry name" value="DEAD/DEAH_box_helicase_dom"/>
</dbReference>
<dbReference type="GO" id="GO:0005524">
    <property type="term" value="F:ATP binding"/>
    <property type="evidence" value="ECO:0007669"/>
    <property type="project" value="UniProtKB-KW"/>
</dbReference>
<dbReference type="FunFam" id="1.20.120.1080:FF:000020">
    <property type="entry name" value="ATP dependent RNA helicase, putative"/>
    <property type="match status" value="1"/>
</dbReference>
<keyword evidence="4" id="KW-0378">Hydrolase</keyword>
<evidence type="ECO:0000256" key="6">
    <source>
        <dbReference type="ARBA" id="ARBA00023187"/>
    </source>
</evidence>
<dbReference type="Pfam" id="PF00271">
    <property type="entry name" value="Helicase_C"/>
    <property type="match status" value="1"/>
</dbReference>
<proteinExistence type="predicted"/>
<dbReference type="PROSITE" id="PS51194">
    <property type="entry name" value="HELICASE_CTER"/>
    <property type="match status" value="1"/>
</dbReference>
<dbReference type="GO" id="GO:0005737">
    <property type="term" value="C:cytoplasm"/>
    <property type="evidence" value="ECO:0007669"/>
    <property type="project" value="UniProtKB-ARBA"/>
</dbReference>
<dbReference type="EMBL" id="JXNT01000002">
    <property type="protein sequence ID" value="ODM21737.1"/>
    <property type="molecule type" value="Genomic_DNA"/>
</dbReference>
<keyword evidence="13" id="KW-1185">Reference proteome</keyword>
<dbReference type="Gene3D" id="3.40.50.300">
    <property type="entry name" value="P-loop containing nucleotide triphosphate hydrolases"/>
    <property type="match status" value="2"/>
</dbReference>
<comment type="caution">
    <text evidence="12">The sequence shown here is derived from an EMBL/GenBank/DDBJ whole genome shotgun (WGS) entry which is preliminary data.</text>
</comment>
<gene>
    <name evidence="12" type="ORF">SI65_02581</name>
</gene>
<dbReference type="Pfam" id="PF06201">
    <property type="entry name" value="PITH"/>
    <property type="match status" value="1"/>
</dbReference>
<dbReference type="Pfam" id="PF21010">
    <property type="entry name" value="HA2_C"/>
    <property type="match status" value="1"/>
</dbReference>
<dbReference type="PROSITE" id="PS00690">
    <property type="entry name" value="DEAH_ATP_HELICASE"/>
    <property type="match status" value="1"/>
</dbReference>
<keyword evidence="12" id="KW-0347">Helicase</keyword>
<dbReference type="Gene3D" id="2.60.120.470">
    <property type="entry name" value="PITH domain"/>
    <property type="match status" value="1"/>
</dbReference>
<dbReference type="InterPro" id="IPR037047">
    <property type="entry name" value="PITH_dom_sf"/>
</dbReference>
<dbReference type="PROSITE" id="PS51192">
    <property type="entry name" value="HELICASE_ATP_BIND_1"/>
    <property type="match status" value="1"/>
</dbReference>
<evidence type="ECO:0000256" key="7">
    <source>
        <dbReference type="ARBA" id="ARBA00047984"/>
    </source>
</evidence>
<reference evidence="12 13" key="1">
    <citation type="journal article" date="2016" name="BMC Genomics">
        <title>Comparative genomic and transcriptomic analyses of the Fuzhuan brick tea-fermentation fungus Aspergillus cristatus.</title>
        <authorList>
            <person name="Ge Y."/>
            <person name="Wang Y."/>
            <person name="Liu Y."/>
            <person name="Tan Y."/>
            <person name="Ren X."/>
            <person name="Zhang X."/>
            <person name="Hyde K.D."/>
            <person name="Liu Y."/>
            <person name="Liu Z."/>
        </authorList>
    </citation>
    <scope>NUCLEOTIDE SEQUENCE [LARGE SCALE GENOMIC DNA]</scope>
    <source>
        <strain evidence="12 13">GZAAS20.1005</strain>
    </source>
</reference>
<dbReference type="AlphaFoldDB" id="A0A1E3BLF7"/>
<feature type="domain" description="Helicase C-terminal" evidence="10">
    <location>
        <begin position="237"/>
        <end position="409"/>
    </location>
</feature>
<feature type="domain" description="PITH" evidence="11">
    <location>
        <begin position="680"/>
        <end position="859"/>
    </location>
</feature>
<dbReference type="FunFam" id="3.40.50.300:FF:001075">
    <property type="entry name" value="ATP dependent RNA helicase, putative"/>
    <property type="match status" value="1"/>
</dbReference>
<dbReference type="SUPFAM" id="SSF49785">
    <property type="entry name" value="Galactose-binding domain-like"/>
    <property type="match status" value="1"/>
</dbReference>
<organism evidence="12 13">
    <name type="scientific">Aspergillus cristatus</name>
    <name type="common">Chinese Fuzhuan brick tea-fermentation fungus</name>
    <name type="synonym">Eurotium cristatum</name>
    <dbReference type="NCBI Taxonomy" id="573508"/>
    <lineage>
        <taxon>Eukaryota</taxon>
        <taxon>Fungi</taxon>
        <taxon>Dikarya</taxon>
        <taxon>Ascomycota</taxon>
        <taxon>Pezizomycotina</taxon>
        <taxon>Eurotiomycetes</taxon>
        <taxon>Eurotiomycetidae</taxon>
        <taxon>Eurotiales</taxon>
        <taxon>Aspergillaceae</taxon>
        <taxon>Aspergillus</taxon>
        <taxon>Aspergillus subgen. Aspergillus</taxon>
    </lineage>
</organism>
<feature type="compositionally biased region" description="Basic and acidic residues" evidence="8">
    <location>
        <begin position="668"/>
        <end position="678"/>
    </location>
</feature>
<dbReference type="GO" id="GO:0003723">
    <property type="term" value="F:RNA binding"/>
    <property type="evidence" value="ECO:0007669"/>
    <property type="project" value="TreeGrafter"/>
</dbReference>
<evidence type="ECO:0000256" key="4">
    <source>
        <dbReference type="ARBA" id="ARBA00022801"/>
    </source>
</evidence>
<dbReference type="FunFam" id="3.40.50.300:FF:000007">
    <property type="entry name" value="Pre-mRNA-splicing factor ATP-dependent RNA helicase"/>
    <property type="match status" value="1"/>
</dbReference>
<dbReference type="SMART" id="SM00847">
    <property type="entry name" value="HA2"/>
    <property type="match status" value="1"/>
</dbReference>
<evidence type="ECO:0000313" key="12">
    <source>
        <dbReference type="EMBL" id="ODM21737.1"/>
    </source>
</evidence>
<evidence type="ECO:0000256" key="1">
    <source>
        <dbReference type="ARBA" id="ARBA00012552"/>
    </source>
</evidence>
<dbReference type="GO" id="GO:0071013">
    <property type="term" value="C:catalytic step 2 spliceosome"/>
    <property type="evidence" value="ECO:0007669"/>
    <property type="project" value="TreeGrafter"/>
</dbReference>
<keyword evidence="3" id="KW-0547">Nucleotide-binding</keyword>
<keyword evidence="6" id="KW-0508">mRNA splicing</keyword>
<evidence type="ECO:0000259" key="11">
    <source>
        <dbReference type="PROSITE" id="PS51532"/>
    </source>
</evidence>
<evidence type="ECO:0000256" key="5">
    <source>
        <dbReference type="ARBA" id="ARBA00022840"/>
    </source>
</evidence>
<protein>
    <recommendedName>
        <fullName evidence="1">RNA helicase</fullName>
        <ecNumber evidence="1">3.6.4.13</ecNumber>
    </recommendedName>
</protein>
<evidence type="ECO:0000256" key="8">
    <source>
        <dbReference type="SAM" id="MobiDB-lite"/>
    </source>
</evidence>
<evidence type="ECO:0000256" key="3">
    <source>
        <dbReference type="ARBA" id="ARBA00022741"/>
    </source>
</evidence>
<dbReference type="SMART" id="SM00487">
    <property type="entry name" value="DEXDc"/>
    <property type="match status" value="1"/>
</dbReference>
<dbReference type="OrthoDB" id="10253254at2759"/>
<feature type="region of interest" description="Disordered" evidence="8">
    <location>
        <begin position="658"/>
        <end position="678"/>
    </location>
</feature>
<evidence type="ECO:0000256" key="2">
    <source>
        <dbReference type="ARBA" id="ARBA00022664"/>
    </source>
</evidence>
<name>A0A1E3BLF7_ASPCR</name>
<dbReference type="SMART" id="SM00490">
    <property type="entry name" value="HELICc"/>
    <property type="match status" value="1"/>
</dbReference>
<dbReference type="GO" id="GO:0003724">
    <property type="term" value="F:RNA helicase activity"/>
    <property type="evidence" value="ECO:0007669"/>
    <property type="project" value="UniProtKB-EC"/>
</dbReference>
<dbReference type="CDD" id="cd18791">
    <property type="entry name" value="SF2_C_RHA"/>
    <property type="match status" value="1"/>
</dbReference>
<dbReference type="GO" id="GO:0016787">
    <property type="term" value="F:hydrolase activity"/>
    <property type="evidence" value="ECO:0007669"/>
    <property type="project" value="UniProtKB-KW"/>
</dbReference>